<dbReference type="AlphaFoldDB" id="A0AAP1RDX4"/>
<accession>A0AAP1RDX4</accession>
<gene>
    <name evidence="3" type="ORF">F7645_02370</name>
</gene>
<feature type="chain" id="PRO_5042928027" evidence="1">
    <location>
        <begin position="20"/>
        <end position="124"/>
    </location>
</feature>
<protein>
    <submittedName>
        <fullName evidence="3">ATPase</fullName>
    </submittedName>
</protein>
<proteinExistence type="predicted"/>
<dbReference type="RefSeq" id="WP_101914924.1">
    <property type="nucleotide sequence ID" value="NZ_JAJHTS010000001.1"/>
</dbReference>
<dbReference type="GO" id="GO:0046872">
    <property type="term" value="F:metal ion binding"/>
    <property type="evidence" value="ECO:0007669"/>
    <property type="project" value="InterPro"/>
</dbReference>
<evidence type="ECO:0000313" key="3">
    <source>
        <dbReference type="EMBL" id="MBE7694279.1"/>
    </source>
</evidence>
<dbReference type="Pfam" id="PF00403">
    <property type="entry name" value="HMA"/>
    <property type="match status" value="1"/>
</dbReference>
<evidence type="ECO:0000313" key="4">
    <source>
        <dbReference type="Proteomes" id="UP000806077"/>
    </source>
</evidence>
<dbReference type="Proteomes" id="UP000806077">
    <property type="component" value="Unassembled WGS sequence"/>
</dbReference>
<reference evidence="3 4" key="1">
    <citation type="journal article" date="2020" name="Int. J. Syst. Evol. Microbiol.">
        <title>Tenacibaculum piscium sp. nov., isolated from skin ulcers of sea-farmed fish, and description of Tenacibaculum finnmarkense sp. nov. with subdivision into genomovars finnmarkense and ulcerans.</title>
        <authorList>
            <person name="Olsen A.B."/>
            <person name="Spilsberg B."/>
            <person name="Nilsen H.K."/>
            <person name="Lagesen K."/>
            <person name="Gulla S."/>
            <person name="Avendano-Herrera R."/>
            <person name="Irgang R."/>
            <person name="Duchaud E."/>
            <person name="Colquhoun D.J."/>
        </authorList>
    </citation>
    <scope>NUCLEOTIDE SEQUENCE [LARGE SCALE GENOMIC DNA]</scope>
    <source>
        <strain evidence="3 4">TNO037</strain>
    </source>
</reference>
<feature type="signal peptide" evidence="1">
    <location>
        <begin position="1"/>
        <end position="19"/>
    </location>
</feature>
<dbReference type="Gene3D" id="3.30.70.100">
    <property type="match status" value="1"/>
</dbReference>
<evidence type="ECO:0000259" key="2">
    <source>
        <dbReference type="PROSITE" id="PS50846"/>
    </source>
</evidence>
<dbReference type="EMBL" id="WXXV01000002">
    <property type="protein sequence ID" value="MBE7694279.1"/>
    <property type="molecule type" value="Genomic_DNA"/>
</dbReference>
<dbReference type="InterPro" id="IPR036163">
    <property type="entry name" value="HMA_dom_sf"/>
</dbReference>
<feature type="domain" description="HMA" evidence="2">
    <location>
        <begin position="21"/>
        <end position="91"/>
    </location>
</feature>
<keyword evidence="1" id="KW-0732">Signal</keyword>
<dbReference type="SUPFAM" id="SSF55008">
    <property type="entry name" value="HMA, heavy metal-associated domain"/>
    <property type="match status" value="1"/>
</dbReference>
<keyword evidence="4" id="KW-1185">Reference proteome</keyword>
<name>A0AAP1RDX4_9FLAO</name>
<dbReference type="PROSITE" id="PS50846">
    <property type="entry name" value="HMA_2"/>
    <property type="match status" value="1"/>
</dbReference>
<organism evidence="3 4">
    <name type="scientific">Tenacibaculum finnmarkense genomovar finnmarkense</name>
    <dbReference type="NCBI Taxonomy" id="1458503"/>
    <lineage>
        <taxon>Bacteria</taxon>
        <taxon>Pseudomonadati</taxon>
        <taxon>Bacteroidota</taxon>
        <taxon>Flavobacteriia</taxon>
        <taxon>Flavobacteriales</taxon>
        <taxon>Flavobacteriaceae</taxon>
        <taxon>Tenacibaculum</taxon>
        <taxon>Tenacibaculum finnmarkense</taxon>
    </lineage>
</organism>
<evidence type="ECO:0000256" key="1">
    <source>
        <dbReference type="SAM" id="SignalP"/>
    </source>
</evidence>
<sequence length="124" mass="13930">MKKIAIVFVILLMSVSLSAQKKNKNAKISLEVDGVCKMCKNRIEKAALNCKGVKYANWNVNTHELKLIINQRKTDVATIQQKVANAGHDTKAIKASSEAYNDLHGCCKYRSEEIQDDHKTVKKQ</sequence>
<comment type="caution">
    <text evidence="3">The sequence shown here is derived from an EMBL/GenBank/DDBJ whole genome shotgun (WGS) entry which is preliminary data.</text>
</comment>
<dbReference type="InterPro" id="IPR006121">
    <property type="entry name" value="HMA_dom"/>
</dbReference>